<dbReference type="PANTHER" id="PTHR30273:SF2">
    <property type="entry name" value="PROTEIN FECR"/>
    <property type="match status" value="1"/>
</dbReference>
<dbReference type="STRING" id="861299.J421_0803"/>
<proteinExistence type="predicted"/>
<dbReference type="OrthoDB" id="1452822at2"/>
<name>W0RDF2_9BACT</name>
<accession>W0RDF2</accession>
<feature type="domain" description="Protein FecR C-terminal" evidence="2">
    <location>
        <begin position="282"/>
        <end position="349"/>
    </location>
</feature>
<dbReference type="InterPro" id="IPR032508">
    <property type="entry name" value="FecR_C"/>
</dbReference>
<dbReference type="Proteomes" id="UP000019151">
    <property type="component" value="Chromosome"/>
</dbReference>
<dbReference type="PANTHER" id="PTHR30273">
    <property type="entry name" value="PERIPLASMIC SIGNAL SENSOR AND SIGMA FACTOR ACTIVATOR FECR-RELATED"/>
    <property type="match status" value="1"/>
</dbReference>
<dbReference type="HOGENOM" id="CLU_050192_2_1_0"/>
<reference evidence="3 4" key="1">
    <citation type="journal article" date="2014" name="Genome Announc.">
        <title>Genome Sequence and Methylome of Soil Bacterium Gemmatirosa kalamazoonensis KBS708T, a Member of the Rarely Cultivated Gemmatimonadetes Phylum.</title>
        <authorList>
            <person name="Debruyn J.M."/>
            <person name="Radosevich M."/>
            <person name="Wommack K.E."/>
            <person name="Polson S.W."/>
            <person name="Hauser L.J."/>
            <person name="Fawaz M.N."/>
            <person name="Korlach J."/>
            <person name="Tsai Y.C."/>
        </authorList>
    </citation>
    <scope>NUCLEOTIDE SEQUENCE [LARGE SCALE GENOMIC DNA]</scope>
    <source>
        <strain evidence="3 4">KBS708</strain>
    </source>
</reference>
<feature type="domain" description="FecR protein" evidence="1">
    <location>
        <begin position="139"/>
        <end position="235"/>
    </location>
</feature>
<dbReference type="InterPro" id="IPR006860">
    <property type="entry name" value="FecR"/>
</dbReference>
<dbReference type="Pfam" id="PF16344">
    <property type="entry name" value="FecR_C"/>
    <property type="match status" value="1"/>
</dbReference>
<dbReference type="GO" id="GO:0016989">
    <property type="term" value="F:sigma factor antagonist activity"/>
    <property type="evidence" value="ECO:0007669"/>
    <property type="project" value="TreeGrafter"/>
</dbReference>
<dbReference type="Gene3D" id="2.60.120.1440">
    <property type="match status" value="1"/>
</dbReference>
<sequence>MRGPTTIGDHSSPPEWETLARYLAGESPDDEAARVRAWLDAHPGDAALLRTLDGALDRLAVASAMEIDVEDALRQVAERRDNPDVLPLRPRPMPSALPAPRWRAHGLRAAAVLLVAATGAVVWRATRRTADGAAGSATTYATAAGRRDSVRLPDGSRVVLAPGSRLVVAAGYGAPARVVELTGEGYFDVRHDDAHTFTVRAAGTVIRDVGTTFTVRTGDGNGAPRVRVAVRSGAVLLDGDDDGAARGVVLHEGDVGVVQADGSTVARQGTSTDDDVAWTQGRLVFREAPLAEVRDELRRWYGIELRVADPAIAGRHLTASFAGDSADRVLHVLGLALGARVERRGDTAVVRAGTPR</sequence>
<dbReference type="PIRSF" id="PIRSF018266">
    <property type="entry name" value="FecR"/>
    <property type="match status" value="1"/>
</dbReference>
<dbReference type="KEGG" id="gba:J421_0803"/>
<dbReference type="RefSeq" id="WP_025409882.1">
    <property type="nucleotide sequence ID" value="NZ_CP007128.1"/>
</dbReference>
<dbReference type="Pfam" id="PF04773">
    <property type="entry name" value="FecR"/>
    <property type="match status" value="1"/>
</dbReference>
<gene>
    <name evidence="3" type="ORF">J421_0803</name>
</gene>
<evidence type="ECO:0000259" key="1">
    <source>
        <dbReference type="Pfam" id="PF04773"/>
    </source>
</evidence>
<keyword evidence="4" id="KW-1185">Reference proteome</keyword>
<dbReference type="EMBL" id="CP007128">
    <property type="protein sequence ID" value="AHG88340.1"/>
    <property type="molecule type" value="Genomic_DNA"/>
</dbReference>
<dbReference type="Gene3D" id="3.55.50.30">
    <property type="match status" value="1"/>
</dbReference>
<dbReference type="InterPro" id="IPR012373">
    <property type="entry name" value="Ferrdict_sens_TM"/>
</dbReference>
<protein>
    <submittedName>
        <fullName evidence="3">FecR protein</fullName>
    </submittedName>
</protein>
<dbReference type="eggNOG" id="COG3712">
    <property type="taxonomic scope" value="Bacteria"/>
</dbReference>
<organism evidence="3 4">
    <name type="scientific">Gemmatirosa kalamazoonensis</name>
    <dbReference type="NCBI Taxonomy" id="861299"/>
    <lineage>
        <taxon>Bacteria</taxon>
        <taxon>Pseudomonadati</taxon>
        <taxon>Gemmatimonadota</taxon>
        <taxon>Gemmatimonadia</taxon>
        <taxon>Gemmatimonadales</taxon>
        <taxon>Gemmatimonadaceae</taxon>
        <taxon>Gemmatirosa</taxon>
    </lineage>
</organism>
<evidence type="ECO:0000313" key="4">
    <source>
        <dbReference type="Proteomes" id="UP000019151"/>
    </source>
</evidence>
<dbReference type="AlphaFoldDB" id="W0RDF2"/>
<evidence type="ECO:0000313" key="3">
    <source>
        <dbReference type="EMBL" id="AHG88340.1"/>
    </source>
</evidence>
<dbReference type="InParanoid" id="W0RDF2"/>
<evidence type="ECO:0000259" key="2">
    <source>
        <dbReference type="Pfam" id="PF16344"/>
    </source>
</evidence>